<reference evidence="1 2" key="1">
    <citation type="submission" date="2024-01" db="EMBL/GenBank/DDBJ databases">
        <title>The genomes of 5 underutilized Papilionoideae crops provide insights into root nodulation and disease resistanc.</title>
        <authorList>
            <person name="Jiang F."/>
        </authorList>
    </citation>
    <scope>NUCLEOTIDE SEQUENCE [LARGE SCALE GENOMIC DNA]</scope>
    <source>
        <strain evidence="1">JINMINGXINNONG_FW02</strain>
        <tissue evidence="1">Leaves</tissue>
    </source>
</reference>
<evidence type="ECO:0000313" key="1">
    <source>
        <dbReference type="EMBL" id="KAK7333716.1"/>
    </source>
</evidence>
<keyword evidence="2" id="KW-1185">Reference proteome</keyword>
<proteinExistence type="predicted"/>
<accession>A0AAN9LDZ7</accession>
<protein>
    <submittedName>
        <fullName evidence="1">Uncharacterized protein</fullName>
    </submittedName>
</protein>
<gene>
    <name evidence="1" type="ORF">VNO80_30493</name>
</gene>
<dbReference type="EMBL" id="JAYMYR010000011">
    <property type="protein sequence ID" value="KAK7333716.1"/>
    <property type="molecule type" value="Genomic_DNA"/>
</dbReference>
<organism evidence="1 2">
    <name type="scientific">Phaseolus coccineus</name>
    <name type="common">Scarlet runner bean</name>
    <name type="synonym">Phaseolus multiflorus</name>
    <dbReference type="NCBI Taxonomy" id="3886"/>
    <lineage>
        <taxon>Eukaryota</taxon>
        <taxon>Viridiplantae</taxon>
        <taxon>Streptophyta</taxon>
        <taxon>Embryophyta</taxon>
        <taxon>Tracheophyta</taxon>
        <taxon>Spermatophyta</taxon>
        <taxon>Magnoliopsida</taxon>
        <taxon>eudicotyledons</taxon>
        <taxon>Gunneridae</taxon>
        <taxon>Pentapetalae</taxon>
        <taxon>rosids</taxon>
        <taxon>fabids</taxon>
        <taxon>Fabales</taxon>
        <taxon>Fabaceae</taxon>
        <taxon>Papilionoideae</taxon>
        <taxon>50 kb inversion clade</taxon>
        <taxon>NPAAA clade</taxon>
        <taxon>indigoferoid/millettioid clade</taxon>
        <taxon>Phaseoleae</taxon>
        <taxon>Phaseolus</taxon>
    </lineage>
</organism>
<sequence length="132" mass="15059">MGRCYIVLCILKQYEVDVATLISNSIHHFMLQQGGTNIDHRKRLEFLSLITSLCATNGYHIFLQRLPLIPFRVTTNGDMSQVHLSLHIFTCILVAPSSLSSHPHHAHAPPFRSTALDCWSNYEKLLFVQKRS</sequence>
<evidence type="ECO:0000313" key="2">
    <source>
        <dbReference type="Proteomes" id="UP001374584"/>
    </source>
</evidence>
<dbReference type="Proteomes" id="UP001374584">
    <property type="component" value="Unassembled WGS sequence"/>
</dbReference>
<name>A0AAN9LDZ7_PHACN</name>
<comment type="caution">
    <text evidence="1">The sequence shown here is derived from an EMBL/GenBank/DDBJ whole genome shotgun (WGS) entry which is preliminary data.</text>
</comment>
<dbReference type="AlphaFoldDB" id="A0AAN9LDZ7"/>